<evidence type="ECO:0000256" key="6">
    <source>
        <dbReference type="ARBA" id="ARBA00022660"/>
    </source>
</evidence>
<evidence type="ECO:0000256" key="10">
    <source>
        <dbReference type="ARBA" id="ARBA00022989"/>
    </source>
</evidence>
<comment type="similarity">
    <text evidence="3">Belongs to the complex I NDUFB3 subunit family.</text>
</comment>
<evidence type="ECO:0000256" key="14">
    <source>
        <dbReference type="ARBA" id="ARBA00032688"/>
    </source>
</evidence>
<keyword evidence="8" id="KW-0999">Mitochondrion inner membrane</keyword>
<sequence>MSGRPPSRMTKRDPWARFEAWRYHPEISKVANMRRMFPGLGLGVAAFLVLSAVEELYWKPSHPANSGDHHH</sequence>
<comment type="caution">
    <text evidence="15">The sequence shown here is derived from an EMBL/GenBank/DDBJ whole genome shotgun (WGS) entry which is preliminary data.</text>
</comment>
<name>A0AA35T577_GEOBA</name>
<evidence type="ECO:0000256" key="8">
    <source>
        <dbReference type="ARBA" id="ARBA00022792"/>
    </source>
</evidence>
<keyword evidence="6" id="KW-0679">Respiratory chain</keyword>
<dbReference type="GO" id="GO:0022900">
    <property type="term" value="P:electron transport chain"/>
    <property type="evidence" value="ECO:0007669"/>
    <property type="project" value="InterPro"/>
</dbReference>
<keyword evidence="5" id="KW-0813">Transport</keyword>
<evidence type="ECO:0000256" key="5">
    <source>
        <dbReference type="ARBA" id="ARBA00022448"/>
    </source>
</evidence>
<evidence type="ECO:0000256" key="7">
    <source>
        <dbReference type="ARBA" id="ARBA00022692"/>
    </source>
</evidence>
<evidence type="ECO:0000313" key="15">
    <source>
        <dbReference type="EMBL" id="CAI8041047.1"/>
    </source>
</evidence>
<proteinExistence type="inferred from homology"/>
<keyword evidence="11" id="KW-0496">Mitochondrion</keyword>
<dbReference type="InterPro" id="IPR012576">
    <property type="entry name" value="NDUFB3"/>
</dbReference>
<comment type="subcellular location">
    <subcellularLocation>
        <location evidence="2">Mitochondrion inner membrane</location>
        <topology evidence="2">Single-pass membrane protein</topology>
        <orientation evidence="2">Matrix side</orientation>
    </subcellularLocation>
</comment>
<gene>
    <name evidence="15" type="ORF">GBAR_LOCUS22810</name>
</gene>
<dbReference type="PANTHER" id="PTHR15082:SF2">
    <property type="entry name" value="NADH DEHYDROGENASE [UBIQUINONE] 1 BETA SUBCOMPLEX SUBUNIT 3"/>
    <property type="match status" value="1"/>
</dbReference>
<evidence type="ECO:0000256" key="1">
    <source>
        <dbReference type="ARBA" id="ARBA00003195"/>
    </source>
</evidence>
<dbReference type="EMBL" id="CASHTH010003159">
    <property type="protein sequence ID" value="CAI8041047.1"/>
    <property type="molecule type" value="Genomic_DNA"/>
</dbReference>
<dbReference type="PANTHER" id="PTHR15082">
    <property type="entry name" value="NADH-UBIQUINONE OXIDOREDUCTASE B12 SUBUNIT"/>
    <property type="match status" value="1"/>
</dbReference>
<accession>A0AA35T577</accession>
<evidence type="ECO:0000256" key="11">
    <source>
        <dbReference type="ARBA" id="ARBA00023128"/>
    </source>
</evidence>
<keyword evidence="16" id="KW-1185">Reference proteome</keyword>
<dbReference type="Pfam" id="PF08122">
    <property type="entry name" value="NDUF_B12"/>
    <property type="match status" value="1"/>
</dbReference>
<reference evidence="15" key="1">
    <citation type="submission" date="2023-03" db="EMBL/GenBank/DDBJ databases">
        <authorList>
            <person name="Steffen K."/>
            <person name="Cardenas P."/>
        </authorList>
    </citation>
    <scope>NUCLEOTIDE SEQUENCE</scope>
</reference>
<evidence type="ECO:0000256" key="13">
    <source>
        <dbReference type="ARBA" id="ARBA00030217"/>
    </source>
</evidence>
<comment type="function">
    <text evidence="1">Accessory subunit of the mitochondrial membrane respiratory chain NADH dehydrogenase (Complex I), that is believed not to be involved in catalysis. Complex I functions in the transfer of electrons from NADH to the respiratory chain. The immediate electron acceptor for the enzyme is believed to be ubiquinone.</text>
</comment>
<dbReference type="AlphaFoldDB" id="A0AA35T577"/>
<evidence type="ECO:0000256" key="9">
    <source>
        <dbReference type="ARBA" id="ARBA00022982"/>
    </source>
</evidence>
<organism evidence="15 16">
    <name type="scientific">Geodia barretti</name>
    <name type="common">Barrett's horny sponge</name>
    <dbReference type="NCBI Taxonomy" id="519541"/>
    <lineage>
        <taxon>Eukaryota</taxon>
        <taxon>Metazoa</taxon>
        <taxon>Porifera</taxon>
        <taxon>Demospongiae</taxon>
        <taxon>Heteroscleromorpha</taxon>
        <taxon>Tetractinellida</taxon>
        <taxon>Astrophorina</taxon>
        <taxon>Geodiidae</taxon>
        <taxon>Geodia</taxon>
    </lineage>
</organism>
<keyword evidence="10" id="KW-1133">Transmembrane helix</keyword>
<keyword evidence="12" id="KW-0472">Membrane</keyword>
<evidence type="ECO:0000256" key="12">
    <source>
        <dbReference type="ARBA" id="ARBA00023136"/>
    </source>
</evidence>
<dbReference type="GO" id="GO:0005743">
    <property type="term" value="C:mitochondrial inner membrane"/>
    <property type="evidence" value="ECO:0007669"/>
    <property type="project" value="UniProtKB-SubCell"/>
</dbReference>
<evidence type="ECO:0000256" key="4">
    <source>
        <dbReference type="ARBA" id="ARBA00018680"/>
    </source>
</evidence>
<evidence type="ECO:0000256" key="3">
    <source>
        <dbReference type="ARBA" id="ARBA00005667"/>
    </source>
</evidence>
<keyword evidence="7" id="KW-0812">Transmembrane</keyword>
<dbReference type="Proteomes" id="UP001174909">
    <property type="component" value="Unassembled WGS sequence"/>
</dbReference>
<evidence type="ECO:0000313" key="16">
    <source>
        <dbReference type="Proteomes" id="UP001174909"/>
    </source>
</evidence>
<protein>
    <recommendedName>
        <fullName evidence="4">NADH dehydrogenase [ubiquinone] 1 beta subcomplex subunit 3</fullName>
    </recommendedName>
    <alternativeName>
        <fullName evidence="13">Complex I-B12</fullName>
    </alternativeName>
    <alternativeName>
        <fullName evidence="14">NADH-ubiquinone oxidoreductase B12 subunit</fullName>
    </alternativeName>
</protein>
<keyword evidence="9" id="KW-0249">Electron transport</keyword>
<dbReference type="GO" id="GO:0032981">
    <property type="term" value="P:mitochondrial respiratory chain complex I assembly"/>
    <property type="evidence" value="ECO:0007669"/>
    <property type="project" value="TreeGrafter"/>
</dbReference>
<evidence type="ECO:0000256" key="2">
    <source>
        <dbReference type="ARBA" id="ARBA00004298"/>
    </source>
</evidence>